<dbReference type="PANTHER" id="PTHR12684">
    <property type="entry name" value="PUTATIVE PHOSPHOTRANSFERASE"/>
    <property type="match status" value="1"/>
</dbReference>
<protein>
    <recommendedName>
        <fullName evidence="5">Probable RNA 2'-phosphotransferase</fullName>
        <ecNumber evidence="5">2.7.1.-</ecNumber>
    </recommendedName>
</protein>
<dbReference type="NCBIfam" id="NF002014">
    <property type="entry name" value="PRK00819.1-4"/>
    <property type="match status" value="1"/>
</dbReference>
<keyword evidence="3 5" id="KW-0520">NAD</keyword>
<dbReference type="EC" id="2.7.1.-" evidence="5"/>
<evidence type="ECO:0000256" key="1">
    <source>
        <dbReference type="ARBA" id="ARBA00009836"/>
    </source>
</evidence>
<comment type="function">
    <text evidence="4 5">Removes the 2'-phosphate from RNA via an intermediate in which the phosphate is ADP-ribosylated by NAD followed by a presumed transesterification to release the RNA and generate ADP-ribose 1''-2''-cyclic phosphate (APPR&gt;P). May function as an ADP-ribosylase.</text>
</comment>
<evidence type="ECO:0000256" key="4">
    <source>
        <dbReference type="ARBA" id="ARBA00025212"/>
    </source>
</evidence>
<evidence type="ECO:0000256" key="2">
    <source>
        <dbReference type="ARBA" id="ARBA00022679"/>
    </source>
</evidence>
<dbReference type="EMBL" id="FORC01000002">
    <property type="protein sequence ID" value="SFI60091.1"/>
    <property type="molecule type" value="Genomic_DNA"/>
</dbReference>
<gene>
    <name evidence="5" type="primary">kptA</name>
    <name evidence="6" type="ORF">SAMN05216602_1868</name>
</gene>
<dbReference type="InterPro" id="IPR002745">
    <property type="entry name" value="Ptrans_KptA/Tpt1"/>
</dbReference>
<sequence>MNTMSRDSHTAVSKFLSYVLRHEPQTIGLQLDSEGWAEIDALLEGAARSGRQLDIEPLQAVVADNDKQRFSLSADGRRIRAAQGHSTTQVQLQHVQKQPPERLYHGTASRFLQSIESQGLVAGARHHVHLSQDVETARQVGQRYGSPVILEVDALRMHEQGCEFFQADNGVWLTRAVPGEFLRRA</sequence>
<dbReference type="GO" id="GO:0003950">
    <property type="term" value="F:NAD+ poly-ADP-ribosyltransferase activity"/>
    <property type="evidence" value="ECO:0007669"/>
    <property type="project" value="InterPro"/>
</dbReference>
<organism evidence="6 7">
    <name type="scientific">Phytopseudomonas argentinensis</name>
    <dbReference type="NCBI Taxonomy" id="289370"/>
    <lineage>
        <taxon>Bacteria</taxon>
        <taxon>Pseudomonadati</taxon>
        <taxon>Pseudomonadota</taxon>
        <taxon>Gammaproteobacteria</taxon>
        <taxon>Pseudomonadales</taxon>
        <taxon>Pseudomonadaceae</taxon>
        <taxon>Phytopseudomonas</taxon>
    </lineage>
</organism>
<dbReference type="Proteomes" id="UP000183018">
    <property type="component" value="Unassembled WGS sequence"/>
</dbReference>
<dbReference type="Pfam" id="PF01885">
    <property type="entry name" value="PTS_2-RNA"/>
    <property type="match status" value="1"/>
</dbReference>
<evidence type="ECO:0000313" key="7">
    <source>
        <dbReference type="Proteomes" id="UP000183018"/>
    </source>
</evidence>
<dbReference type="InterPro" id="IPR042081">
    <property type="entry name" value="RNA_2'-PTrans_C"/>
</dbReference>
<dbReference type="HAMAP" id="MF_00299">
    <property type="entry name" value="KptA"/>
    <property type="match status" value="1"/>
</dbReference>
<accession>A0A1I3JIL3</accession>
<name>A0A1I3JIL3_9GAMM</name>
<proteinExistence type="inferred from homology"/>
<dbReference type="SUPFAM" id="SSF56399">
    <property type="entry name" value="ADP-ribosylation"/>
    <property type="match status" value="1"/>
</dbReference>
<dbReference type="GO" id="GO:0000215">
    <property type="term" value="F:tRNA 2'-phosphotransferase activity"/>
    <property type="evidence" value="ECO:0007669"/>
    <property type="project" value="TreeGrafter"/>
</dbReference>
<dbReference type="InterPro" id="IPR042080">
    <property type="entry name" value="RNA_2'-PTrans_N"/>
</dbReference>
<evidence type="ECO:0000256" key="5">
    <source>
        <dbReference type="HAMAP-Rule" id="MF_00299"/>
    </source>
</evidence>
<dbReference type="InterPro" id="IPR022928">
    <property type="entry name" value="RNA_2'-PTrans_KptA"/>
</dbReference>
<keyword evidence="2 5" id="KW-0808">Transferase</keyword>
<dbReference type="GO" id="GO:0006388">
    <property type="term" value="P:tRNA splicing, via endonucleolytic cleavage and ligation"/>
    <property type="evidence" value="ECO:0007669"/>
    <property type="project" value="UniProtKB-UniRule"/>
</dbReference>
<evidence type="ECO:0000256" key="3">
    <source>
        <dbReference type="ARBA" id="ARBA00023027"/>
    </source>
</evidence>
<keyword evidence="7" id="KW-1185">Reference proteome</keyword>
<dbReference type="Gene3D" id="1.10.10.970">
    <property type="entry name" value="RNA 2'-phosphotransferase, Tpt1/KptA family, N-terminal domain"/>
    <property type="match status" value="1"/>
</dbReference>
<reference evidence="7" key="1">
    <citation type="submission" date="2016-10" db="EMBL/GenBank/DDBJ databases">
        <authorList>
            <person name="Varghese N."/>
            <person name="Submissions S."/>
        </authorList>
    </citation>
    <scope>NUCLEOTIDE SEQUENCE [LARGE SCALE GENOMIC DNA]</scope>
    <source>
        <strain evidence="7">LMG 22563</strain>
    </source>
</reference>
<dbReference type="AlphaFoldDB" id="A0A1I3JIL3"/>
<comment type="similarity">
    <text evidence="1 5">Belongs to the KptA/TPT1 family.</text>
</comment>
<dbReference type="STRING" id="289370.SAMN05216602_1868"/>
<evidence type="ECO:0000313" key="6">
    <source>
        <dbReference type="EMBL" id="SFI60091.1"/>
    </source>
</evidence>
<dbReference type="PANTHER" id="PTHR12684:SF2">
    <property type="entry name" value="TRNA 2'-PHOSPHOTRANSFERASE 1"/>
    <property type="match status" value="1"/>
</dbReference>
<dbReference type="Gene3D" id="3.20.170.30">
    <property type="match status" value="1"/>
</dbReference>